<dbReference type="InterPro" id="IPR024234">
    <property type="entry name" value="DUF3801"/>
</dbReference>
<keyword evidence="3" id="KW-1185">Reference proteome</keyword>
<reference evidence="2 3" key="1">
    <citation type="submission" date="2013-07" db="EMBL/GenBank/DDBJ databases">
        <authorList>
            <person name="Weinstock G."/>
            <person name="Sodergren E."/>
            <person name="Wylie T."/>
            <person name="Fulton L."/>
            <person name="Fulton R."/>
            <person name="Fronick C."/>
            <person name="O'Laughlin M."/>
            <person name="Godfrey J."/>
            <person name="Miner T."/>
            <person name="Herter B."/>
            <person name="Appelbaum E."/>
            <person name="Cordes M."/>
            <person name="Lek S."/>
            <person name="Wollam A."/>
            <person name="Pepin K.H."/>
            <person name="Palsikar V.B."/>
            <person name="Mitreva M."/>
            <person name="Wilson R.K."/>
        </authorList>
    </citation>
    <scope>NUCLEOTIDE SEQUENCE [LARGE SCALE GENOMIC DNA]</scope>
    <source>
        <strain evidence="2 3">ATCC 27760</strain>
    </source>
</reference>
<dbReference type="AlphaFoldDB" id="U2KW32"/>
<sequence length="161" mass="18568">MPDGTEKDVRSVVDLVLQCSDITKELVQQAMRDYLQQNQDKSTHGKTSLRKLAEQSNGNLDSIEVSSANLQDFKETAKKYDITYAIKQDSSTTPPTNHVFFATNDTDNFKRAFTEYAAEVSEKAKTRYEIPREQFKARAAKIEKEPRQKEQVRTREKQETR</sequence>
<dbReference type="eggNOG" id="ENOG502ZQ2D">
    <property type="taxonomic scope" value="Bacteria"/>
</dbReference>
<feature type="region of interest" description="Disordered" evidence="1">
    <location>
        <begin position="139"/>
        <end position="161"/>
    </location>
</feature>
<name>U2KW32_9FIRM</name>
<organism evidence="2 3">
    <name type="scientific">Ruminococcus callidus ATCC 27760</name>
    <dbReference type="NCBI Taxonomy" id="411473"/>
    <lineage>
        <taxon>Bacteria</taxon>
        <taxon>Bacillati</taxon>
        <taxon>Bacillota</taxon>
        <taxon>Clostridia</taxon>
        <taxon>Eubacteriales</taxon>
        <taxon>Oscillospiraceae</taxon>
        <taxon>Ruminococcus</taxon>
    </lineage>
</organism>
<dbReference type="Pfam" id="PF12687">
    <property type="entry name" value="DUF3801"/>
    <property type="match status" value="1"/>
</dbReference>
<evidence type="ECO:0000256" key="1">
    <source>
        <dbReference type="SAM" id="MobiDB-lite"/>
    </source>
</evidence>
<gene>
    <name evidence="2" type="ORF">RUMCAL_01430</name>
</gene>
<dbReference type="STRING" id="411473.RUMCAL_01430"/>
<dbReference type="RefSeq" id="WP_021682901.1">
    <property type="nucleotide sequence ID" value="NZ_KI260449.1"/>
</dbReference>
<feature type="region of interest" description="Disordered" evidence="1">
    <location>
        <begin position="37"/>
        <end position="58"/>
    </location>
</feature>
<proteinExistence type="predicted"/>
<comment type="caution">
    <text evidence="2">The sequence shown here is derived from an EMBL/GenBank/DDBJ whole genome shotgun (WGS) entry which is preliminary data.</text>
</comment>
<accession>U2KW32</accession>
<dbReference type="OrthoDB" id="9811478at2"/>
<dbReference type="Proteomes" id="UP000016662">
    <property type="component" value="Unassembled WGS sequence"/>
</dbReference>
<evidence type="ECO:0000313" key="2">
    <source>
        <dbReference type="EMBL" id="ERJ96295.1"/>
    </source>
</evidence>
<dbReference type="HOGENOM" id="CLU_129326_0_0_9"/>
<protein>
    <recommendedName>
        <fullName evidence="4">PcfB family protein</fullName>
    </recommendedName>
</protein>
<dbReference type="EMBL" id="AWVF01000175">
    <property type="protein sequence ID" value="ERJ96295.1"/>
    <property type="molecule type" value="Genomic_DNA"/>
</dbReference>
<evidence type="ECO:0008006" key="4">
    <source>
        <dbReference type="Google" id="ProtNLM"/>
    </source>
</evidence>
<evidence type="ECO:0000313" key="3">
    <source>
        <dbReference type="Proteomes" id="UP000016662"/>
    </source>
</evidence>